<reference evidence="3" key="1">
    <citation type="journal article" date="2019" name="Int. J. Syst. Evol. Microbiol.">
        <title>The Global Catalogue of Microorganisms (GCM) 10K type strain sequencing project: providing services to taxonomists for standard genome sequencing and annotation.</title>
        <authorList>
            <consortium name="The Broad Institute Genomics Platform"/>
            <consortium name="The Broad Institute Genome Sequencing Center for Infectious Disease"/>
            <person name="Wu L."/>
            <person name="Ma J."/>
        </authorList>
    </citation>
    <scope>NUCLEOTIDE SEQUENCE [LARGE SCALE GENOMIC DNA]</scope>
    <source>
        <strain evidence="3">CGMCC 1.15772</strain>
    </source>
</reference>
<keyword evidence="1" id="KW-1133">Transmembrane helix</keyword>
<keyword evidence="1" id="KW-0812">Transmembrane</keyword>
<dbReference type="Proteomes" id="UP001596507">
    <property type="component" value="Unassembled WGS sequence"/>
</dbReference>
<comment type="caution">
    <text evidence="2">The sequence shown here is derived from an EMBL/GenBank/DDBJ whole genome shotgun (WGS) entry which is preliminary data.</text>
</comment>
<feature type="transmembrane region" description="Helical" evidence="1">
    <location>
        <begin position="12"/>
        <end position="30"/>
    </location>
</feature>
<organism evidence="2 3">
    <name type="scientific">Microbacterium fluvii</name>
    <dbReference type="NCBI Taxonomy" id="415215"/>
    <lineage>
        <taxon>Bacteria</taxon>
        <taxon>Bacillati</taxon>
        <taxon>Actinomycetota</taxon>
        <taxon>Actinomycetes</taxon>
        <taxon>Micrococcales</taxon>
        <taxon>Microbacteriaceae</taxon>
        <taxon>Microbacterium</taxon>
    </lineage>
</organism>
<name>A0ABW2HE72_9MICO</name>
<accession>A0ABW2HE72</accession>
<evidence type="ECO:0000313" key="2">
    <source>
        <dbReference type="EMBL" id="MFC7268203.1"/>
    </source>
</evidence>
<dbReference type="EMBL" id="JBHTBE010000001">
    <property type="protein sequence ID" value="MFC7268203.1"/>
    <property type="molecule type" value="Genomic_DNA"/>
</dbReference>
<gene>
    <name evidence="2" type="ORF">ACFQRL_04420</name>
</gene>
<evidence type="ECO:0000256" key="1">
    <source>
        <dbReference type="SAM" id="Phobius"/>
    </source>
</evidence>
<protein>
    <recommendedName>
        <fullName evidence="4">DUF4352 domain-containing protein</fullName>
    </recommendedName>
</protein>
<evidence type="ECO:0000313" key="3">
    <source>
        <dbReference type="Proteomes" id="UP001596507"/>
    </source>
</evidence>
<keyword evidence="3" id="KW-1185">Reference proteome</keyword>
<keyword evidence="1" id="KW-0472">Membrane</keyword>
<proteinExistence type="predicted"/>
<dbReference type="RefSeq" id="WP_262873115.1">
    <property type="nucleotide sequence ID" value="NZ_BAABKW010000005.1"/>
</dbReference>
<evidence type="ECO:0008006" key="4">
    <source>
        <dbReference type="Google" id="ProtNLM"/>
    </source>
</evidence>
<sequence length="210" mass="23339">MTAESWAVLKDVGTIAIAFLSLVVALGVAVQASKWRPRPLLQFRFDQSAGRVEKADLETFLDRAEIAKSGVVMVNAYDFMTQPEEVEDYRAGLLVTIANHGNGPAFDVELHVDIPRDTSAAHMALGDLTVIRRSQLLAGEDAKVVLAEDLKYGTPMKGGGRWTDLDVWGIKPATDGELVGWLTWREPPRTKKVRRRKIKHTNKTEMGDWV</sequence>